<dbReference type="Proteomes" id="UP001530377">
    <property type="component" value="Unassembled WGS sequence"/>
</dbReference>
<keyword evidence="3" id="KW-1185">Reference proteome</keyword>
<keyword evidence="1" id="KW-1133">Transmembrane helix</keyword>
<keyword evidence="1" id="KW-0472">Membrane</keyword>
<organism evidence="2 3">
    <name type="scientific">Cyclostephanos tholiformis</name>
    <dbReference type="NCBI Taxonomy" id="382380"/>
    <lineage>
        <taxon>Eukaryota</taxon>
        <taxon>Sar</taxon>
        <taxon>Stramenopiles</taxon>
        <taxon>Ochrophyta</taxon>
        <taxon>Bacillariophyta</taxon>
        <taxon>Coscinodiscophyceae</taxon>
        <taxon>Thalassiosirophycidae</taxon>
        <taxon>Stephanodiscales</taxon>
        <taxon>Stephanodiscaceae</taxon>
        <taxon>Cyclostephanos</taxon>
    </lineage>
</organism>
<evidence type="ECO:0000256" key="1">
    <source>
        <dbReference type="SAM" id="Phobius"/>
    </source>
</evidence>
<keyword evidence="1" id="KW-0812">Transmembrane</keyword>
<evidence type="ECO:0008006" key="4">
    <source>
        <dbReference type="Google" id="ProtNLM"/>
    </source>
</evidence>
<accession>A0ABD3RG40</accession>
<protein>
    <recommendedName>
        <fullName evidence="4">Anoctamin</fullName>
    </recommendedName>
</protein>
<reference evidence="2 3" key="1">
    <citation type="submission" date="2024-10" db="EMBL/GenBank/DDBJ databases">
        <title>Updated reference genomes for cyclostephanoid diatoms.</title>
        <authorList>
            <person name="Roberts W.R."/>
            <person name="Alverson A.J."/>
        </authorList>
    </citation>
    <scope>NUCLEOTIDE SEQUENCE [LARGE SCALE GENOMIC DNA]</scope>
    <source>
        <strain evidence="2 3">AJA228-03</strain>
    </source>
</reference>
<dbReference type="PANTHER" id="PTHR13018:SF135">
    <property type="entry name" value="CSC1_OSCA1-LIKE 7TM REGION DOMAIN-CONTAINING PROTEIN"/>
    <property type="match status" value="1"/>
</dbReference>
<feature type="transmembrane region" description="Helical" evidence="1">
    <location>
        <begin position="101"/>
        <end position="130"/>
    </location>
</feature>
<feature type="transmembrane region" description="Helical" evidence="1">
    <location>
        <begin position="150"/>
        <end position="172"/>
    </location>
</feature>
<dbReference type="InterPro" id="IPR045122">
    <property type="entry name" value="Csc1-like"/>
</dbReference>
<proteinExistence type="predicted"/>
<dbReference type="PANTHER" id="PTHR13018">
    <property type="entry name" value="PROBABLE MEMBRANE PROTEIN DUF221-RELATED"/>
    <property type="match status" value="1"/>
</dbReference>
<evidence type="ECO:0000313" key="2">
    <source>
        <dbReference type="EMBL" id="KAL3811924.1"/>
    </source>
</evidence>
<name>A0ABD3RG40_9STRA</name>
<comment type="caution">
    <text evidence="2">The sequence shown here is derived from an EMBL/GenBank/DDBJ whole genome shotgun (WGS) entry which is preliminary data.</text>
</comment>
<feature type="transmembrane region" description="Helical" evidence="1">
    <location>
        <begin position="217"/>
        <end position="236"/>
    </location>
</feature>
<dbReference type="AlphaFoldDB" id="A0ABD3RG40"/>
<feature type="transmembrane region" description="Helical" evidence="1">
    <location>
        <begin position="40"/>
        <end position="60"/>
    </location>
</feature>
<evidence type="ECO:0000313" key="3">
    <source>
        <dbReference type="Proteomes" id="UP001530377"/>
    </source>
</evidence>
<sequence length="325" mass="37387">MAGCLVLLYGQRWLQTLVGVRFDDASEFNLDWYYTGGSNLIIIMTLNTIIPHVGSIVAYFRHNRRIRQLERDSHRVWYTQEELNDAYKGPEFQLNYKYTQVLVTIYVCWMYSISMPLLPVLGAISCYLSYWVEKFLFCNYYRTPPMYSDSMSKTSSSLLGCLVILHLVMSLWMMGCEEIFQGEPLSGREYSTELGHDIQSSNIGKKLLKKHLLPLELALYIFVACTLVLNISSTFFRKICEFLQCLLCMTGEKVRARRSSMNTVKVDYSSAAKRGIIKGVYSYDLLQNPTYKEAAINFTEGERRLSDHANLGRGKRDDTDGLVDV</sequence>
<gene>
    <name evidence="2" type="ORF">ACHAXA_002541</name>
</gene>
<dbReference type="EMBL" id="JALLPB020000227">
    <property type="protein sequence ID" value="KAL3811924.1"/>
    <property type="molecule type" value="Genomic_DNA"/>
</dbReference>